<evidence type="ECO:0000313" key="2">
    <source>
        <dbReference type="EMBL" id="ASK78014.1"/>
    </source>
</evidence>
<dbReference type="InterPro" id="IPR010648">
    <property type="entry name" value="UPF0270"/>
</dbReference>
<dbReference type="RefSeq" id="WP_089072924.1">
    <property type="nucleotide sequence ID" value="NZ_CBCSAM010000009.1"/>
</dbReference>
<reference evidence="2 3" key="1">
    <citation type="journal article" date="2016" name="Int. J. Syst. Evol. Microbiol.">
        <title>Paraphotobacterium marinum gen. nov., sp. nov., a member of the family Vibrionaceae, isolated from surface seawater.</title>
        <authorList>
            <person name="Huang Z."/>
            <person name="Dong C."/>
            <person name="Shao Z."/>
        </authorList>
    </citation>
    <scope>NUCLEOTIDE SEQUENCE [LARGE SCALE GENOMIC DNA]</scope>
    <source>
        <strain evidence="2 3">NSCS20N07D</strain>
    </source>
</reference>
<dbReference type="KEGG" id="pmai:CF386_02595"/>
<dbReference type="Pfam" id="PF06794">
    <property type="entry name" value="UPF0270"/>
    <property type="match status" value="1"/>
</dbReference>
<organism evidence="2 3">
    <name type="scientific">Paraphotobacterium marinum</name>
    <dbReference type="NCBI Taxonomy" id="1755811"/>
    <lineage>
        <taxon>Bacteria</taxon>
        <taxon>Pseudomonadati</taxon>
        <taxon>Pseudomonadota</taxon>
        <taxon>Gammaproteobacteria</taxon>
        <taxon>Vibrionales</taxon>
        <taxon>Vibrionaceae</taxon>
        <taxon>Paraphotobacterium</taxon>
    </lineage>
</organism>
<dbReference type="AlphaFoldDB" id="A0A220VCA4"/>
<proteinExistence type="inferred from homology"/>
<dbReference type="Proteomes" id="UP000242175">
    <property type="component" value="Chromosome large"/>
</dbReference>
<dbReference type="Gene3D" id="1.10.10.610">
    <property type="entry name" value="YehU-like"/>
    <property type="match status" value="1"/>
</dbReference>
<keyword evidence="3" id="KW-1185">Reference proteome</keyword>
<dbReference type="InterPro" id="IPR036685">
    <property type="entry name" value="YehU-like_sf"/>
</dbReference>
<dbReference type="SUPFAM" id="SSF118001">
    <property type="entry name" value="YehU-like"/>
    <property type="match status" value="1"/>
</dbReference>
<evidence type="ECO:0000256" key="1">
    <source>
        <dbReference type="ARBA" id="ARBA00006450"/>
    </source>
</evidence>
<gene>
    <name evidence="2" type="ORF">CF386_02595</name>
</gene>
<protein>
    <submittedName>
        <fullName evidence="2">Uncharacterized protein</fullName>
    </submittedName>
</protein>
<evidence type="ECO:0000313" key="3">
    <source>
        <dbReference type="Proteomes" id="UP000242175"/>
    </source>
</evidence>
<accession>A0A220VCA4</accession>
<sequence>MISLLYIFFINRILLKLIIPFEKIPPNQLDELIKDYILQQDCVQIENIDINTELVKIKNQIKQKEIYVVYSELYQTFYLKNNLYFK</sequence>
<name>A0A220VCA4_9GAMM</name>
<dbReference type="EMBL" id="CP022355">
    <property type="protein sequence ID" value="ASK78014.1"/>
    <property type="molecule type" value="Genomic_DNA"/>
</dbReference>
<comment type="similarity">
    <text evidence="1">Belongs to the UPF0270 family.</text>
</comment>